<comment type="caution">
    <text evidence="3">The sequence shown here is derived from an EMBL/GenBank/DDBJ whole genome shotgun (WGS) entry which is preliminary data.</text>
</comment>
<accession>A0A8X6N9Q6</accession>
<evidence type="ECO:0000256" key="1">
    <source>
        <dbReference type="ARBA" id="ARBA00007692"/>
    </source>
</evidence>
<keyword evidence="4" id="KW-1185">Reference proteome</keyword>
<evidence type="ECO:0000313" key="3">
    <source>
        <dbReference type="EMBL" id="GFT01438.1"/>
    </source>
</evidence>
<reference evidence="3" key="1">
    <citation type="submission" date="2020-08" db="EMBL/GenBank/DDBJ databases">
        <title>Multicomponent nature underlies the extraordinary mechanical properties of spider dragline silk.</title>
        <authorList>
            <person name="Kono N."/>
            <person name="Nakamura H."/>
            <person name="Mori M."/>
            <person name="Yoshida Y."/>
            <person name="Ohtoshi R."/>
            <person name="Malay A.D."/>
            <person name="Moran D.A.P."/>
            <person name="Tomita M."/>
            <person name="Numata K."/>
            <person name="Arakawa K."/>
        </authorList>
    </citation>
    <scope>NUCLEOTIDE SEQUENCE</scope>
</reference>
<dbReference type="Gene3D" id="1.25.70.10">
    <property type="entry name" value="Transcription termination factor 3, mitochondrial"/>
    <property type="match status" value="2"/>
</dbReference>
<dbReference type="SMART" id="SM00733">
    <property type="entry name" value="Mterf"/>
    <property type="match status" value="3"/>
</dbReference>
<dbReference type="AlphaFoldDB" id="A0A8X6N9Q6"/>
<keyword evidence="2" id="KW-0809">Transit peptide</keyword>
<dbReference type="InterPro" id="IPR003690">
    <property type="entry name" value="MTERF"/>
</dbReference>
<dbReference type="PANTHER" id="PTHR15437">
    <property type="entry name" value="TRANSCRIPTION TERMINATION FACTOR, MITOCHONDRIAL"/>
    <property type="match status" value="1"/>
</dbReference>
<name>A0A8X6N9Q6_NEPPI</name>
<dbReference type="EMBL" id="BMAW01055543">
    <property type="protein sequence ID" value="GFT01438.1"/>
    <property type="molecule type" value="Genomic_DNA"/>
</dbReference>
<dbReference type="InterPro" id="IPR038538">
    <property type="entry name" value="MTERF_sf"/>
</dbReference>
<dbReference type="OrthoDB" id="10064535at2759"/>
<dbReference type="GO" id="GO:0003676">
    <property type="term" value="F:nucleic acid binding"/>
    <property type="evidence" value="ECO:0007669"/>
    <property type="project" value="InterPro"/>
</dbReference>
<protein>
    <recommendedName>
        <fullName evidence="5">Transcription termination factor 5, mitochondrial</fullName>
    </recommendedName>
</protein>
<dbReference type="GO" id="GO:0006393">
    <property type="term" value="P:termination of mitochondrial transcription"/>
    <property type="evidence" value="ECO:0007669"/>
    <property type="project" value="TreeGrafter"/>
</dbReference>
<sequence>MLYFKVYRIKRKAVFGFKYIRFKSSLSKEQIINTNEAIVNRTNKLSNILDCSKHTARELISKNNNILSLDSDHFIRNATFCGRYFRFSDIVEFPCLISLESSILQHRYYSLKELGCSNIAASHILRFPQIIKKTPVELAKENIYFYQNDGFDSFMSFLSESSADDRSEIKQRLQKMYSDGNTLWKIKESMNAEFLSSKLDCSLSKAHHMFHRYPPLRVQSVLNTTHLIDLLFQRLNFSISKVTHIPSLLSLHHEIAEEFLEKTPDILGIDTVEIVHKSPVILRRPVDTVREVEKILKKFNISDKQLLCCPKIVTFTPRTLKQRLEYLCSSEEFALMHSYKKFLWLVYHYNNVKSRLDILKALDIPFSINTFLVTNTCFQKYLSICKYNSHAVNDVVHYLAGSFKKSEKEISLKLKEFRTIHKICLTNTVRVMQFLFDEGVSQQQIYNGLGIIAYDLDVVKEYFKELPNHPSCQPFQEWLTHYYLVHLLIYTIEADNDFKPNFSCASFAKSYDTNESSLSAYAF</sequence>
<gene>
    <name evidence="3" type="ORF">NPIL_32931</name>
</gene>
<dbReference type="GO" id="GO:0005759">
    <property type="term" value="C:mitochondrial matrix"/>
    <property type="evidence" value="ECO:0007669"/>
    <property type="project" value="TreeGrafter"/>
</dbReference>
<comment type="similarity">
    <text evidence="1">Belongs to the mTERF family.</text>
</comment>
<organism evidence="3 4">
    <name type="scientific">Nephila pilipes</name>
    <name type="common">Giant wood spider</name>
    <name type="synonym">Nephila maculata</name>
    <dbReference type="NCBI Taxonomy" id="299642"/>
    <lineage>
        <taxon>Eukaryota</taxon>
        <taxon>Metazoa</taxon>
        <taxon>Ecdysozoa</taxon>
        <taxon>Arthropoda</taxon>
        <taxon>Chelicerata</taxon>
        <taxon>Arachnida</taxon>
        <taxon>Araneae</taxon>
        <taxon>Araneomorphae</taxon>
        <taxon>Entelegynae</taxon>
        <taxon>Araneoidea</taxon>
        <taxon>Nephilidae</taxon>
        <taxon>Nephila</taxon>
    </lineage>
</organism>
<evidence type="ECO:0000313" key="4">
    <source>
        <dbReference type="Proteomes" id="UP000887013"/>
    </source>
</evidence>
<proteinExistence type="inferred from homology"/>
<evidence type="ECO:0000256" key="2">
    <source>
        <dbReference type="ARBA" id="ARBA00022946"/>
    </source>
</evidence>
<evidence type="ECO:0008006" key="5">
    <source>
        <dbReference type="Google" id="ProtNLM"/>
    </source>
</evidence>
<dbReference type="PANTHER" id="PTHR15437:SF7">
    <property type="entry name" value="TRANSCRIPTION TERMINATION FACTOR 5, MITOCHONDRIAL"/>
    <property type="match status" value="1"/>
</dbReference>
<dbReference type="Proteomes" id="UP000887013">
    <property type="component" value="Unassembled WGS sequence"/>
</dbReference>